<feature type="compositionally biased region" description="Basic and acidic residues" evidence="1">
    <location>
        <begin position="1"/>
        <end position="16"/>
    </location>
</feature>
<dbReference type="OMA" id="PKKNHQP"/>
<gene>
    <name evidence="3" type="ORF">RchiOBHm_Chr2g0162341</name>
</gene>
<keyword evidence="2" id="KW-0472">Membrane</keyword>
<dbReference type="EMBL" id="PDCK01000040">
    <property type="protein sequence ID" value="PRQ53063.1"/>
    <property type="molecule type" value="Genomic_DNA"/>
</dbReference>
<accession>A0A2P6S2Z4</accession>
<evidence type="ECO:0000256" key="2">
    <source>
        <dbReference type="SAM" id="Phobius"/>
    </source>
</evidence>
<name>A0A2P6S2Z4_ROSCH</name>
<organism evidence="3 4">
    <name type="scientific">Rosa chinensis</name>
    <name type="common">China rose</name>
    <dbReference type="NCBI Taxonomy" id="74649"/>
    <lineage>
        <taxon>Eukaryota</taxon>
        <taxon>Viridiplantae</taxon>
        <taxon>Streptophyta</taxon>
        <taxon>Embryophyta</taxon>
        <taxon>Tracheophyta</taxon>
        <taxon>Spermatophyta</taxon>
        <taxon>Magnoliopsida</taxon>
        <taxon>eudicotyledons</taxon>
        <taxon>Gunneridae</taxon>
        <taxon>Pentapetalae</taxon>
        <taxon>rosids</taxon>
        <taxon>fabids</taxon>
        <taxon>Rosales</taxon>
        <taxon>Rosaceae</taxon>
        <taxon>Rosoideae</taxon>
        <taxon>Rosoideae incertae sedis</taxon>
        <taxon>Rosa</taxon>
    </lineage>
</organism>
<sequence>MAKVEEPKGTSDDIAKKKTKKRNHGSTEFFVFVDYLFLAVFFGFLFFIIFKILVGTASDSFSI</sequence>
<dbReference type="AlphaFoldDB" id="A0A2P6S2Z4"/>
<feature type="region of interest" description="Disordered" evidence="1">
    <location>
        <begin position="1"/>
        <end position="23"/>
    </location>
</feature>
<keyword evidence="4" id="KW-1185">Reference proteome</keyword>
<proteinExistence type="predicted"/>
<comment type="caution">
    <text evidence="3">The sequence shown here is derived from an EMBL/GenBank/DDBJ whole genome shotgun (WGS) entry which is preliminary data.</text>
</comment>
<evidence type="ECO:0000313" key="3">
    <source>
        <dbReference type="EMBL" id="PRQ53063.1"/>
    </source>
</evidence>
<keyword evidence="2" id="KW-1133">Transmembrane helix</keyword>
<dbReference type="Proteomes" id="UP000238479">
    <property type="component" value="Chromosome 2"/>
</dbReference>
<keyword evidence="2" id="KW-0812">Transmembrane</keyword>
<reference evidence="3 4" key="1">
    <citation type="journal article" date="2018" name="Nat. Genet.">
        <title>The Rosa genome provides new insights in the design of modern roses.</title>
        <authorList>
            <person name="Bendahmane M."/>
        </authorList>
    </citation>
    <scope>NUCLEOTIDE SEQUENCE [LARGE SCALE GENOMIC DNA]</scope>
    <source>
        <strain evidence="4">cv. Old Blush</strain>
    </source>
</reference>
<feature type="transmembrane region" description="Helical" evidence="2">
    <location>
        <begin position="29"/>
        <end position="54"/>
    </location>
</feature>
<evidence type="ECO:0000313" key="4">
    <source>
        <dbReference type="Proteomes" id="UP000238479"/>
    </source>
</evidence>
<dbReference type="Gramene" id="PRQ53063">
    <property type="protein sequence ID" value="PRQ53063"/>
    <property type="gene ID" value="RchiOBHm_Chr2g0162341"/>
</dbReference>
<evidence type="ECO:0000256" key="1">
    <source>
        <dbReference type="SAM" id="MobiDB-lite"/>
    </source>
</evidence>
<protein>
    <submittedName>
        <fullName evidence="3">Uncharacterized protein</fullName>
    </submittedName>
</protein>